<evidence type="ECO:0000313" key="1">
    <source>
        <dbReference type="EMBL" id="MBF4983397.1"/>
    </source>
</evidence>
<dbReference type="Proteomes" id="UP001194729">
    <property type="component" value="Unassembled WGS sequence"/>
</dbReference>
<evidence type="ECO:0000313" key="2">
    <source>
        <dbReference type="Proteomes" id="UP001194729"/>
    </source>
</evidence>
<reference evidence="1 2" key="1">
    <citation type="submission" date="2020-11" db="EMBL/GenBank/DDBJ databases">
        <title>P. mediterranea TC4 genome.</title>
        <authorList>
            <person name="Molmeret M."/>
        </authorList>
    </citation>
    <scope>NUCLEOTIDE SEQUENCE [LARGE SCALE GENOMIC DNA]</scope>
    <source>
        <strain evidence="1 2">TC4</strain>
    </source>
</reference>
<organism evidence="1 2">
    <name type="scientific">Nonlabens mediterrranea</name>
    <dbReference type="NCBI Taxonomy" id="1419947"/>
    <lineage>
        <taxon>Bacteria</taxon>
        <taxon>Pseudomonadati</taxon>
        <taxon>Bacteroidota</taxon>
        <taxon>Flavobacteriia</taxon>
        <taxon>Flavobacteriales</taxon>
        <taxon>Flavobacteriaceae</taxon>
        <taxon>Nonlabens</taxon>
    </lineage>
</organism>
<dbReference type="EMBL" id="JADKYU010000185">
    <property type="protein sequence ID" value="MBF4983397.1"/>
    <property type="molecule type" value="Genomic_DNA"/>
</dbReference>
<keyword evidence="2" id="KW-1185">Reference proteome</keyword>
<protein>
    <submittedName>
        <fullName evidence="1">Uncharacterized protein</fullName>
    </submittedName>
</protein>
<name>A0ABS0A441_9FLAO</name>
<proteinExistence type="predicted"/>
<sequence>MSSLFMSAQIGFGTSAPEPESLMDVYSESKGVLLPRISITDFDSYNLPAGTQTESLLLYNTNATLGKGFTYWNGSSWNHVNNNFFWSAYGDGNLSSSQYLGTADNNSFLFGTSGISRLHFTINQRLESHANGTVSNPAWSMIDDGNGIYTIGNDLRFALDHKDFISVAATNSVTINPTQENIDLSVQGSTTSMLQMDASTNGIAIAASSPVEASLHVQGAASTVRFQNLSSSHSYNNGVDKSLLFVNSDGELILESTPHVTQLPQFEFESAYLSSSVNVRNTAQGAQTVVLHSTTEELFEDGLLEVVYQTSISVRNYSGGAVNDGRPRKYGIRVKVDGRVIGQTSKMYTSNGTGGPIASGFMYLNGKGYIPLTGSSAGNTYAIEVELFVDGGGNSTWYSVGSSSNDFFEVIVHY</sequence>
<comment type="caution">
    <text evidence="1">The sequence shown here is derived from an EMBL/GenBank/DDBJ whole genome shotgun (WGS) entry which is preliminary data.</text>
</comment>
<gene>
    <name evidence="1" type="ORF">FNJ87_03295</name>
</gene>
<accession>A0ABS0A441</accession>